<gene>
    <name evidence="2" type="ORF">PZA18_13475</name>
</gene>
<dbReference type="PANTHER" id="PTHR48220">
    <property type="match status" value="1"/>
</dbReference>
<accession>A0ABT7DYB8</accession>
<organism evidence="2 3">
    <name type="scientific">Parachitinimonas caeni</name>
    <dbReference type="NCBI Taxonomy" id="3031301"/>
    <lineage>
        <taxon>Bacteria</taxon>
        <taxon>Pseudomonadati</taxon>
        <taxon>Pseudomonadota</taxon>
        <taxon>Betaproteobacteria</taxon>
        <taxon>Neisseriales</taxon>
        <taxon>Chitinibacteraceae</taxon>
        <taxon>Parachitinimonas</taxon>
    </lineage>
</organism>
<comment type="caution">
    <text evidence="2">The sequence shown here is derived from an EMBL/GenBank/DDBJ whole genome shotgun (WGS) entry which is preliminary data.</text>
</comment>
<keyword evidence="1" id="KW-0732">Signal</keyword>
<dbReference type="EMBL" id="JARRAF010000015">
    <property type="protein sequence ID" value="MDK2125059.1"/>
    <property type="molecule type" value="Genomic_DNA"/>
</dbReference>
<evidence type="ECO:0000313" key="2">
    <source>
        <dbReference type="EMBL" id="MDK2125059.1"/>
    </source>
</evidence>
<reference evidence="2" key="1">
    <citation type="submission" date="2023-03" db="EMBL/GenBank/DDBJ databases">
        <title>Chitinimonas shenzhenensis gen. nov., sp. nov., a novel member of family Burkholderiaceae isolated from activated sludge collected in Shen Zhen, China.</title>
        <authorList>
            <person name="Wang X."/>
        </authorList>
    </citation>
    <scope>NUCLEOTIDE SEQUENCE</scope>
    <source>
        <strain evidence="2">DQS-5</strain>
    </source>
</reference>
<sequence length="360" mass="40814">MKFKQLPVFAALVAALPAAAVTVNPGMNDTELANALAPIMRFASEETNFPVSIETFYQNSILKDKNGNVLKAYPKTVAEITTITGTDLRRKDDFYLDNNATTYGTTYDANAPIYANVVSYTKDGHAYREVHYSMLFGYNGCEMFRAHTKRYTWDSMTKTNFEWCNFGRHPGDWEHMSVRIDAQSGEVTDIFLNAHGKQGQLSPNEIDWSYNRPRVYVARNSHGTHSEDRFYSSSTIINDDWSWTSRGIVTPAGLYELYVGDVTDNHGKTWDTFGRVRVLATTDGSTPTHPITQFPGRWGRINVDNTKVQDPEGNIYYVEDADLANLATTLFKYTNLLDDYRLGTGPIGPWQNPWWKGEDR</sequence>
<feature type="chain" id="PRO_5047256475" evidence="1">
    <location>
        <begin position="21"/>
        <end position="360"/>
    </location>
</feature>
<keyword evidence="3" id="KW-1185">Reference proteome</keyword>
<evidence type="ECO:0000313" key="3">
    <source>
        <dbReference type="Proteomes" id="UP001172778"/>
    </source>
</evidence>
<protein>
    <submittedName>
        <fullName evidence="2">Vps62-related protein</fullName>
    </submittedName>
</protein>
<dbReference type="InterPro" id="IPR053102">
    <property type="entry name" value="VPS_Associated"/>
</dbReference>
<name>A0ABT7DYB8_9NEIS</name>
<dbReference type="PANTHER" id="PTHR48220:SF1">
    <property type="entry name" value="VACUOLAR PROTEIN SORTING-ASSOCIATED PROTEIN 62-RELATED"/>
    <property type="match status" value="1"/>
</dbReference>
<dbReference type="InterPro" id="IPR009291">
    <property type="entry name" value="Vps62"/>
</dbReference>
<proteinExistence type="predicted"/>
<evidence type="ECO:0000256" key="1">
    <source>
        <dbReference type="SAM" id="SignalP"/>
    </source>
</evidence>
<dbReference type="Proteomes" id="UP001172778">
    <property type="component" value="Unassembled WGS sequence"/>
</dbReference>
<dbReference type="Pfam" id="PF06101">
    <property type="entry name" value="Vps62"/>
    <property type="match status" value="1"/>
</dbReference>
<dbReference type="RefSeq" id="WP_284101372.1">
    <property type="nucleotide sequence ID" value="NZ_JARRAF010000015.1"/>
</dbReference>
<feature type="signal peptide" evidence="1">
    <location>
        <begin position="1"/>
        <end position="20"/>
    </location>
</feature>